<keyword evidence="6 10" id="KW-0676">Redox-active center</keyword>
<dbReference type="PANTHER" id="PTHR45663">
    <property type="entry name" value="GEO12009P1"/>
    <property type="match status" value="1"/>
</dbReference>
<dbReference type="GO" id="GO:0045454">
    <property type="term" value="P:cell redox homeostasis"/>
    <property type="evidence" value="ECO:0007669"/>
    <property type="project" value="TreeGrafter"/>
</dbReference>
<dbReference type="InterPro" id="IPR017937">
    <property type="entry name" value="Thioredoxin_CS"/>
</dbReference>
<evidence type="ECO:0000256" key="7">
    <source>
        <dbReference type="NCBIfam" id="TIGR01068"/>
    </source>
</evidence>
<dbReference type="InterPro" id="IPR013766">
    <property type="entry name" value="Thioredoxin_domain"/>
</dbReference>
<dbReference type="RefSeq" id="WP_002579484.1">
    <property type="nucleotide sequence ID" value="NZ_AP019716.1"/>
</dbReference>
<dbReference type="PANTHER" id="PTHR45663:SF11">
    <property type="entry name" value="GEO12009P1"/>
    <property type="match status" value="1"/>
</dbReference>
<dbReference type="GeneID" id="92943492"/>
<gene>
    <name evidence="13" type="primary">trxA</name>
    <name evidence="12" type="ORF">AWN73_08955</name>
    <name evidence="13" type="ORF">FF104_04975</name>
</gene>
<evidence type="ECO:0000256" key="6">
    <source>
        <dbReference type="ARBA" id="ARBA00023284"/>
    </source>
</evidence>
<reference evidence="12 14" key="1">
    <citation type="submission" date="2016-01" db="EMBL/GenBank/DDBJ databases">
        <title>Characterization of the Clostridium difficile lineages that are prevalent in Hong Kong and China.</title>
        <authorList>
            <person name="Kwok J.S.-L."/>
            <person name="Lam W.-Y."/>
            <person name="Ip M."/>
            <person name="Chan T.-F."/>
            <person name="Hawkey P.M."/>
            <person name="Tsui S.K.-W."/>
        </authorList>
    </citation>
    <scope>NUCLEOTIDE SEQUENCE [LARGE SCALE GENOMIC DNA]</scope>
    <source>
        <strain evidence="12 14">300064</strain>
    </source>
</reference>
<dbReference type="EMBL" id="CP040626">
    <property type="protein sequence ID" value="QMW90323.1"/>
    <property type="molecule type" value="Genomic_DNA"/>
</dbReference>
<dbReference type="AlphaFoldDB" id="A0A0A6PYA8"/>
<evidence type="ECO:0000256" key="1">
    <source>
        <dbReference type="ARBA" id="ARBA00008987"/>
    </source>
</evidence>
<sequence>MIAHINEENFVHEVLKSSGLVIVDFSAKWCGPCKMLSPVLEKISNENKDVRIVKIDVDESPKVVKRYGIRSIPMLIFFKNGRVVDEIVGFVPKERINEAIIENL</sequence>
<accession>A0A0A6PYA8</accession>
<dbReference type="PIRSF" id="PIRSF000077">
    <property type="entry name" value="Thioredoxin"/>
    <property type="match status" value="1"/>
</dbReference>
<feature type="site" description="Contributes to redox potential value" evidence="9">
    <location>
        <position position="31"/>
    </location>
</feature>
<dbReference type="FunFam" id="3.40.30.10:FF:000001">
    <property type="entry name" value="Thioredoxin"/>
    <property type="match status" value="1"/>
</dbReference>
<dbReference type="OrthoDB" id="9790390at2"/>
<evidence type="ECO:0000256" key="9">
    <source>
        <dbReference type="PIRSR" id="PIRSR000077-1"/>
    </source>
</evidence>
<dbReference type="CDD" id="cd02947">
    <property type="entry name" value="TRX_family"/>
    <property type="match status" value="1"/>
</dbReference>
<name>A0A0A6PYA8_CLOBU</name>
<dbReference type="NCBIfam" id="TIGR01068">
    <property type="entry name" value="thioredoxin"/>
    <property type="match status" value="1"/>
</dbReference>
<dbReference type="Gene3D" id="3.40.30.10">
    <property type="entry name" value="Glutaredoxin"/>
    <property type="match status" value="1"/>
</dbReference>
<evidence type="ECO:0000313" key="14">
    <source>
        <dbReference type="Proteomes" id="UP000238081"/>
    </source>
</evidence>
<dbReference type="GO" id="GO:0005829">
    <property type="term" value="C:cytosol"/>
    <property type="evidence" value="ECO:0007669"/>
    <property type="project" value="TreeGrafter"/>
</dbReference>
<keyword evidence="4" id="KW-0249">Electron transport</keyword>
<dbReference type="Proteomes" id="UP000238081">
    <property type="component" value="Unassembled WGS sequence"/>
</dbReference>
<dbReference type="GO" id="GO:0015035">
    <property type="term" value="F:protein-disulfide reductase activity"/>
    <property type="evidence" value="ECO:0007669"/>
    <property type="project" value="UniProtKB-UniRule"/>
</dbReference>
<keyword evidence="5 10" id="KW-1015">Disulfide bond</keyword>
<evidence type="ECO:0000256" key="5">
    <source>
        <dbReference type="ARBA" id="ARBA00023157"/>
    </source>
</evidence>
<dbReference type="PROSITE" id="PS00194">
    <property type="entry name" value="THIOREDOXIN_1"/>
    <property type="match status" value="1"/>
</dbReference>
<feature type="active site" description="Nucleophile" evidence="9">
    <location>
        <position position="33"/>
    </location>
</feature>
<dbReference type="InterPro" id="IPR005746">
    <property type="entry name" value="Thioredoxin"/>
</dbReference>
<protein>
    <recommendedName>
        <fullName evidence="2 7">Thioredoxin</fullName>
    </recommendedName>
</protein>
<dbReference type="Proteomes" id="UP000515243">
    <property type="component" value="Chromosome 1"/>
</dbReference>
<evidence type="ECO:0000313" key="15">
    <source>
        <dbReference type="Proteomes" id="UP000515243"/>
    </source>
</evidence>
<evidence type="ECO:0000256" key="8">
    <source>
        <dbReference type="PIRNR" id="PIRNR000077"/>
    </source>
</evidence>
<dbReference type="SUPFAM" id="SSF52833">
    <property type="entry name" value="Thioredoxin-like"/>
    <property type="match status" value="1"/>
</dbReference>
<feature type="site" description="Deprotonates C-terminal active site Cys" evidence="9">
    <location>
        <position position="24"/>
    </location>
</feature>
<dbReference type="KEGG" id="cbut:ATN24_06885"/>
<dbReference type="PROSITE" id="PS51352">
    <property type="entry name" value="THIOREDOXIN_2"/>
    <property type="match status" value="1"/>
</dbReference>
<dbReference type="InterPro" id="IPR036249">
    <property type="entry name" value="Thioredoxin-like_sf"/>
</dbReference>
<organism evidence="12 14">
    <name type="scientific">Clostridium butyricum</name>
    <dbReference type="NCBI Taxonomy" id="1492"/>
    <lineage>
        <taxon>Bacteria</taxon>
        <taxon>Bacillati</taxon>
        <taxon>Bacillota</taxon>
        <taxon>Clostridia</taxon>
        <taxon>Eubacteriales</taxon>
        <taxon>Clostridiaceae</taxon>
        <taxon>Clostridium</taxon>
    </lineage>
</organism>
<dbReference type="PRINTS" id="PR00421">
    <property type="entry name" value="THIOREDOXIN"/>
</dbReference>
<keyword evidence="3" id="KW-0813">Transport</keyword>
<feature type="domain" description="Thioredoxin" evidence="11">
    <location>
        <begin position="1"/>
        <end position="104"/>
    </location>
</feature>
<evidence type="ECO:0000256" key="4">
    <source>
        <dbReference type="ARBA" id="ARBA00022982"/>
    </source>
</evidence>
<evidence type="ECO:0000313" key="12">
    <source>
        <dbReference type="EMBL" id="PPV16968.1"/>
    </source>
</evidence>
<evidence type="ECO:0000256" key="3">
    <source>
        <dbReference type="ARBA" id="ARBA00022448"/>
    </source>
</evidence>
<feature type="active site" description="Nucleophile" evidence="9">
    <location>
        <position position="30"/>
    </location>
</feature>
<dbReference type="EMBL" id="LRDH01000056">
    <property type="protein sequence ID" value="PPV16968.1"/>
    <property type="molecule type" value="Genomic_DNA"/>
</dbReference>
<evidence type="ECO:0000259" key="11">
    <source>
        <dbReference type="PROSITE" id="PS51352"/>
    </source>
</evidence>
<feature type="disulfide bond" description="Redox-active" evidence="10">
    <location>
        <begin position="30"/>
        <end position="33"/>
    </location>
</feature>
<evidence type="ECO:0000313" key="13">
    <source>
        <dbReference type="EMBL" id="QMW90323.1"/>
    </source>
</evidence>
<proteinExistence type="inferred from homology"/>
<comment type="similarity">
    <text evidence="1 8">Belongs to the thioredoxin family.</text>
</comment>
<reference evidence="13 15" key="2">
    <citation type="submission" date="2019-05" db="EMBL/GenBank/DDBJ databases">
        <authorList>
            <person name="Schori C."/>
            <person name="Ahrens C."/>
        </authorList>
    </citation>
    <scope>NUCLEOTIDE SEQUENCE [LARGE SCALE GENOMIC DNA]</scope>
    <source>
        <strain evidence="13 15">DSM 10702</strain>
    </source>
</reference>
<feature type="site" description="Contributes to redox potential value" evidence="9">
    <location>
        <position position="32"/>
    </location>
</feature>
<evidence type="ECO:0000256" key="2">
    <source>
        <dbReference type="ARBA" id="ARBA00020570"/>
    </source>
</evidence>
<evidence type="ECO:0000256" key="10">
    <source>
        <dbReference type="PIRSR" id="PIRSR000077-4"/>
    </source>
</evidence>
<dbReference type="Pfam" id="PF00085">
    <property type="entry name" value="Thioredoxin"/>
    <property type="match status" value="1"/>
</dbReference>